<keyword evidence="2" id="KW-1185">Reference proteome</keyword>
<name>A0ABU6L236_9GAMM</name>
<protein>
    <recommendedName>
        <fullName evidence="3">Nucleotide modification associated domain-containing protein</fullName>
    </recommendedName>
</protein>
<gene>
    <name evidence="1" type="ORF">VXS06_01715</name>
</gene>
<reference evidence="1 2" key="1">
    <citation type="submission" date="2024-01" db="EMBL/GenBank/DDBJ databases">
        <title>Active colonisers of the gastrointestinal tract of Atlantic salmon farmed in a warm water region.</title>
        <authorList>
            <person name="Bowman J.P."/>
        </authorList>
    </citation>
    <scope>NUCLEOTIDE SEQUENCE [LARGE SCALE GENOMIC DNA]</scope>
    <source>
        <strain evidence="1 2">S3MW1</strain>
    </source>
</reference>
<organism evidence="1 2">
    <name type="scientific">Photobacterium toruni</name>
    <dbReference type="NCBI Taxonomy" id="1935446"/>
    <lineage>
        <taxon>Bacteria</taxon>
        <taxon>Pseudomonadati</taxon>
        <taxon>Pseudomonadota</taxon>
        <taxon>Gammaproteobacteria</taxon>
        <taxon>Vibrionales</taxon>
        <taxon>Vibrionaceae</taxon>
        <taxon>Photobacterium</taxon>
    </lineage>
</organism>
<evidence type="ECO:0000313" key="2">
    <source>
        <dbReference type="Proteomes" id="UP001306119"/>
    </source>
</evidence>
<sequence length="277" mass="31616">MTYLLAYTGSRSGGLQKVLSSDESVFDIPNLDNTYAYSPATSLDNDEWFIIENFSDSGYPNDFVSRATPLNTTALNQLPVGDYAKIKYLCSEQGDYKLFQKFVPSQLISKRWFDIEEPQLRTDKKIICFSGFPDAVYHMAEDKLYFRDIAKAKAIFKGMEVLYREATATEVGEFLAKEFIELDENYTVDSVKVPNRKRIALIMDQIRDYSEDDKNGLFADIHTYCPDLIHENNLRITSEDDLKLVLFGIDERFYTTSRSGKKRIANSVVNIPVSTAA</sequence>
<comment type="caution">
    <text evidence="1">The sequence shown here is derived from an EMBL/GenBank/DDBJ whole genome shotgun (WGS) entry which is preliminary data.</text>
</comment>
<evidence type="ECO:0000313" key="1">
    <source>
        <dbReference type="EMBL" id="MEC6830479.1"/>
    </source>
</evidence>
<evidence type="ECO:0008006" key="3">
    <source>
        <dbReference type="Google" id="ProtNLM"/>
    </source>
</evidence>
<dbReference type="RefSeq" id="WP_327773885.1">
    <property type="nucleotide sequence ID" value="NZ_JAYXUG010000001.1"/>
</dbReference>
<dbReference type="EMBL" id="JAYXUG010000001">
    <property type="protein sequence ID" value="MEC6830479.1"/>
    <property type="molecule type" value="Genomic_DNA"/>
</dbReference>
<accession>A0ABU6L236</accession>
<dbReference type="Proteomes" id="UP001306119">
    <property type="component" value="Unassembled WGS sequence"/>
</dbReference>
<proteinExistence type="predicted"/>